<dbReference type="SUPFAM" id="SSF47413">
    <property type="entry name" value="lambda repressor-like DNA-binding domains"/>
    <property type="match status" value="1"/>
</dbReference>
<comment type="caution">
    <text evidence="1">The sequence shown here is derived from an EMBL/GenBank/DDBJ whole genome shotgun (WGS) entry which is preliminary data.</text>
</comment>
<keyword evidence="2" id="KW-1185">Reference proteome</keyword>
<dbReference type="Gene3D" id="1.10.260.40">
    <property type="entry name" value="lambda repressor-like DNA-binding domains"/>
    <property type="match status" value="1"/>
</dbReference>
<name>A0ABV4JW89_9BACT</name>
<evidence type="ECO:0000313" key="1">
    <source>
        <dbReference type="EMBL" id="MEZ6855009.1"/>
    </source>
</evidence>
<dbReference type="InterPro" id="IPR010982">
    <property type="entry name" value="Lambda_DNA-bd_dom_sf"/>
</dbReference>
<protein>
    <submittedName>
        <fullName evidence="1">XRE family transcriptional regulator</fullName>
    </submittedName>
</protein>
<evidence type="ECO:0000313" key="2">
    <source>
        <dbReference type="Proteomes" id="UP001568358"/>
    </source>
</evidence>
<dbReference type="EMBL" id="JBFSOO010000019">
    <property type="protein sequence ID" value="MEZ6855009.1"/>
    <property type="molecule type" value="Genomic_DNA"/>
</dbReference>
<reference evidence="1 2" key="1">
    <citation type="submission" date="2024-07" db="EMBL/GenBank/DDBJ databases">
        <title>Active virus-host system and metabolic interactions in a Lokiarchaeon culture.</title>
        <authorList>
            <person name="Ponce Toledo R.I."/>
            <person name="Rodrigues Oliveira T."/>
            <person name="Schleper C."/>
        </authorList>
    </citation>
    <scope>NUCLEOTIDE SEQUENCE [LARGE SCALE GENOMIC DNA]</scope>
    <source>
        <strain evidence="1 2">B35</strain>
    </source>
</reference>
<sequence length="156" mass="17771">MPFEDFPKRLLQVIHALRLEQQEFGQVGRVKKTTFSNYVLGNSQPKMESLALWVDTYNINANWLLIGEGEMFRSNAEDKKKVQETSQESLQDSDPVVRRMETATRLLEKAGASPEKIQDAIMKILDSQNEPHTQAEANTVNAPAFADKCEWGMKRT</sequence>
<gene>
    <name evidence="1" type="ORF">AB2Z07_16155</name>
</gene>
<dbReference type="RefSeq" id="WP_371151200.1">
    <property type="nucleotide sequence ID" value="NZ_JBFSOO010000019.1"/>
</dbReference>
<organism evidence="1 2">
    <name type="scientific">Halodesulfovibrio aestuarii</name>
    <dbReference type="NCBI Taxonomy" id="126333"/>
    <lineage>
        <taxon>Bacteria</taxon>
        <taxon>Pseudomonadati</taxon>
        <taxon>Thermodesulfobacteriota</taxon>
        <taxon>Desulfovibrionia</taxon>
        <taxon>Desulfovibrionales</taxon>
        <taxon>Desulfovibrionaceae</taxon>
        <taxon>Halodesulfovibrio</taxon>
    </lineage>
</organism>
<proteinExistence type="predicted"/>
<dbReference type="Proteomes" id="UP001568358">
    <property type="component" value="Unassembled WGS sequence"/>
</dbReference>
<accession>A0ABV4JW89</accession>